<dbReference type="Gene3D" id="3.40.50.1000">
    <property type="entry name" value="HAD superfamily/HAD-like"/>
    <property type="match status" value="1"/>
</dbReference>
<name>W4VBA2_9FIRM</name>
<organism evidence="1 2">
    <name type="scientific">Acetivibrio straminisolvens JCM 21531</name>
    <dbReference type="NCBI Taxonomy" id="1294263"/>
    <lineage>
        <taxon>Bacteria</taxon>
        <taxon>Bacillati</taxon>
        <taxon>Bacillota</taxon>
        <taxon>Clostridia</taxon>
        <taxon>Eubacteriales</taxon>
        <taxon>Oscillospiraceae</taxon>
        <taxon>Acetivibrio</taxon>
    </lineage>
</organism>
<dbReference type="AlphaFoldDB" id="W4VBA2"/>
<dbReference type="InterPro" id="IPR036412">
    <property type="entry name" value="HAD-like_sf"/>
</dbReference>
<dbReference type="STRING" id="1294263.JCM21531_4060"/>
<evidence type="ECO:0000313" key="1">
    <source>
        <dbReference type="EMBL" id="GAE90446.1"/>
    </source>
</evidence>
<dbReference type="Proteomes" id="UP000019109">
    <property type="component" value="Unassembled WGS sequence"/>
</dbReference>
<dbReference type="SUPFAM" id="SSF56784">
    <property type="entry name" value="HAD-like"/>
    <property type="match status" value="1"/>
</dbReference>
<dbReference type="InterPro" id="IPR023198">
    <property type="entry name" value="PGP-like_dom2"/>
</dbReference>
<dbReference type="RefSeq" id="WP_279379085.1">
    <property type="nucleotide sequence ID" value="NZ_BAVR01000071.1"/>
</dbReference>
<keyword evidence="1" id="KW-0378">Hydrolase</keyword>
<accession>W4VBA2</accession>
<sequence length="106" mass="12320">MERVKAVIFDMDGLMIDTERLYFDVERLIARNFGKEVKDETLWKMMGRKPLEAITVFAEDLGLDISPRELLSIRDDLFVKKLINEVEAMPGLFDILNSIRGKLKML</sequence>
<evidence type="ECO:0000313" key="2">
    <source>
        <dbReference type="Proteomes" id="UP000019109"/>
    </source>
</evidence>
<gene>
    <name evidence="1" type="ORF">JCM21531_4060</name>
</gene>
<comment type="caution">
    <text evidence="1">The sequence shown here is derived from an EMBL/GenBank/DDBJ whole genome shotgun (WGS) entry which is preliminary data.</text>
</comment>
<dbReference type="PANTHER" id="PTHR18901:SF38">
    <property type="entry name" value="PSEUDOURIDINE-5'-PHOSPHATASE"/>
    <property type="match status" value="1"/>
</dbReference>
<dbReference type="InterPro" id="IPR041492">
    <property type="entry name" value="HAD_2"/>
</dbReference>
<dbReference type="EMBL" id="BAVR01000071">
    <property type="protein sequence ID" value="GAE90446.1"/>
    <property type="molecule type" value="Genomic_DNA"/>
</dbReference>
<dbReference type="GO" id="GO:0016787">
    <property type="term" value="F:hydrolase activity"/>
    <property type="evidence" value="ECO:0007669"/>
    <property type="project" value="UniProtKB-KW"/>
</dbReference>
<dbReference type="PANTHER" id="PTHR18901">
    <property type="entry name" value="2-DEOXYGLUCOSE-6-PHOSPHATE PHOSPHATASE 2"/>
    <property type="match status" value="1"/>
</dbReference>
<reference evidence="1" key="1">
    <citation type="journal article" date="2014" name="Genome Announc.">
        <title>Draft Genome Sequence of Clostridium straminisolvens Strain JCM 21531T, Isolated from a Cellulose-Degrading Bacterial Community.</title>
        <authorList>
            <person name="Yuki M."/>
            <person name="Oshima K."/>
            <person name="Suda W."/>
            <person name="Sakamoto M."/>
            <person name="Kitamura K."/>
            <person name="Iida T."/>
            <person name="Hattori M."/>
            <person name="Ohkuma M."/>
        </authorList>
    </citation>
    <scope>NUCLEOTIDE SEQUENCE [LARGE SCALE GENOMIC DNA]</scope>
    <source>
        <strain evidence="1">JCM 21531</strain>
    </source>
</reference>
<protein>
    <submittedName>
        <fullName evidence="1">Hydrolase</fullName>
    </submittedName>
</protein>
<dbReference type="InterPro" id="IPR023214">
    <property type="entry name" value="HAD_sf"/>
</dbReference>
<proteinExistence type="predicted"/>
<keyword evidence="2" id="KW-1185">Reference proteome</keyword>
<dbReference type="Gene3D" id="1.10.150.240">
    <property type="entry name" value="Putative phosphatase, domain 2"/>
    <property type="match status" value="1"/>
</dbReference>
<dbReference type="Pfam" id="PF13419">
    <property type="entry name" value="HAD_2"/>
    <property type="match status" value="1"/>
</dbReference>